<dbReference type="NCBIfam" id="TIGR00021">
    <property type="entry name" value="rpiA"/>
    <property type="match status" value="1"/>
</dbReference>
<comment type="caution">
    <text evidence="6">The sequence shown here is derived from an EMBL/GenBank/DDBJ whole genome shotgun (WGS) entry which is preliminary data.</text>
</comment>
<dbReference type="Pfam" id="PF06026">
    <property type="entry name" value="Rib_5-P_isom_A"/>
    <property type="match status" value="1"/>
</dbReference>
<dbReference type="HAMAP" id="MF_00170">
    <property type="entry name" value="Rib_5P_isom_A"/>
    <property type="match status" value="1"/>
</dbReference>
<dbReference type="Gene3D" id="3.30.70.260">
    <property type="match status" value="1"/>
</dbReference>
<dbReference type="FunFam" id="3.40.50.1360:FF:000001">
    <property type="entry name" value="Ribose-5-phosphate isomerase A"/>
    <property type="match status" value="1"/>
</dbReference>
<dbReference type="GO" id="GO:0004751">
    <property type="term" value="F:ribose-5-phosphate isomerase activity"/>
    <property type="evidence" value="ECO:0007669"/>
    <property type="project" value="UniProtKB-EC"/>
</dbReference>
<dbReference type="Gene3D" id="3.40.50.1360">
    <property type="match status" value="1"/>
</dbReference>
<evidence type="ECO:0000313" key="6">
    <source>
        <dbReference type="EMBL" id="KUG08997.1"/>
    </source>
</evidence>
<protein>
    <recommendedName>
        <fullName evidence="3">ribose-5-phosphate isomerase</fullName>
        <ecNumber evidence="3">5.3.1.6</ecNumber>
    </recommendedName>
    <alternativeName>
        <fullName evidence="5">Phosphoriboisomerase</fullName>
    </alternativeName>
</protein>
<dbReference type="SUPFAM" id="SSF75445">
    <property type="entry name" value="D-ribose-5-phosphate isomerase (RpiA), lid domain"/>
    <property type="match status" value="1"/>
</dbReference>
<dbReference type="SUPFAM" id="SSF100950">
    <property type="entry name" value="NagB/RpiA/CoA transferase-like"/>
    <property type="match status" value="1"/>
</dbReference>
<evidence type="ECO:0000256" key="4">
    <source>
        <dbReference type="ARBA" id="ARBA00023235"/>
    </source>
</evidence>
<comment type="similarity">
    <text evidence="2">Belongs to the ribose 5-phosphate isomerase family.</text>
</comment>
<gene>
    <name evidence="6" type="ORF">ASZ90_016677</name>
</gene>
<dbReference type="NCBIfam" id="NF001924">
    <property type="entry name" value="PRK00702.1"/>
    <property type="match status" value="1"/>
</dbReference>
<proteinExistence type="inferred from homology"/>
<dbReference type="GO" id="GO:0009052">
    <property type="term" value="P:pentose-phosphate shunt, non-oxidative branch"/>
    <property type="evidence" value="ECO:0007669"/>
    <property type="project" value="InterPro"/>
</dbReference>
<keyword evidence="4 6" id="KW-0413">Isomerase</keyword>
<sequence>MPGAQPARSMPAEGMKREAGYHAAEMVEDGMVIGLGTGSTTWFAMERLSVLIEEGLRIQGVPTSYQTELRARVLRIPLTTLDAYPELDMAIDGADQVDPAMRLIKGRGAALTREKCVAAAAAELVIVVDGSKCVPVLSGPVPVEVIPFALQPVILGIRAIGGHPELRNGIQKDGPVITDNGNFILDCSFPEISEPERLEGILSLMPGVLSCGLFCEFVEKTVVVVGRKEGCRTLNR</sequence>
<dbReference type="FunFam" id="3.30.70.260:FF:000018">
    <property type="entry name" value="Ribose-5-phosphate isomerase A"/>
    <property type="match status" value="1"/>
</dbReference>
<evidence type="ECO:0000256" key="3">
    <source>
        <dbReference type="ARBA" id="ARBA00011959"/>
    </source>
</evidence>
<dbReference type="GO" id="GO:0006014">
    <property type="term" value="P:D-ribose metabolic process"/>
    <property type="evidence" value="ECO:0007669"/>
    <property type="project" value="TreeGrafter"/>
</dbReference>
<dbReference type="GO" id="GO:0005829">
    <property type="term" value="C:cytosol"/>
    <property type="evidence" value="ECO:0007669"/>
    <property type="project" value="TreeGrafter"/>
</dbReference>
<dbReference type="EC" id="5.3.1.6" evidence="3"/>
<dbReference type="PANTHER" id="PTHR11934:SF0">
    <property type="entry name" value="RIBOSE-5-PHOSPHATE ISOMERASE"/>
    <property type="match status" value="1"/>
</dbReference>
<dbReference type="CDD" id="cd01398">
    <property type="entry name" value="RPI_A"/>
    <property type="match status" value="1"/>
</dbReference>
<dbReference type="EMBL" id="LNQE01001759">
    <property type="protein sequence ID" value="KUG08997.1"/>
    <property type="molecule type" value="Genomic_DNA"/>
</dbReference>
<dbReference type="InterPro" id="IPR037171">
    <property type="entry name" value="NagB/RpiA_transferase-like"/>
</dbReference>
<evidence type="ECO:0000256" key="5">
    <source>
        <dbReference type="ARBA" id="ARBA00029734"/>
    </source>
</evidence>
<dbReference type="PANTHER" id="PTHR11934">
    <property type="entry name" value="RIBOSE-5-PHOSPHATE ISOMERASE"/>
    <property type="match status" value="1"/>
</dbReference>
<comment type="catalytic activity">
    <reaction evidence="1">
        <text>aldehydo-D-ribose 5-phosphate = D-ribulose 5-phosphate</text>
        <dbReference type="Rhea" id="RHEA:14657"/>
        <dbReference type="ChEBI" id="CHEBI:58121"/>
        <dbReference type="ChEBI" id="CHEBI:58273"/>
        <dbReference type="EC" id="5.3.1.6"/>
    </reaction>
</comment>
<dbReference type="AlphaFoldDB" id="A0A0W8EK80"/>
<reference evidence="6" key="1">
    <citation type="journal article" date="2015" name="Proc. Natl. Acad. Sci. U.S.A.">
        <title>Networks of energetic and metabolic interactions define dynamics in microbial communities.</title>
        <authorList>
            <person name="Embree M."/>
            <person name="Liu J.K."/>
            <person name="Al-Bassam M.M."/>
            <person name="Zengler K."/>
        </authorList>
    </citation>
    <scope>NUCLEOTIDE SEQUENCE</scope>
</reference>
<dbReference type="InterPro" id="IPR004788">
    <property type="entry name" value="Ribose5P_isomerase_type_A"/>
</dbReference>
<evidence type="ECO:0000256" key="2">
    <source>
        <dbReference type="ARBA" id="ARBA00008088"/>
    </source>
</evidence>
<organism evidence="6">
    <name type="scientific">hydrocarbon metagenome</name>
    <dbReference type="NCBI Taxonomy" id="938273"/>
    <lineage>
        <taxon>unclassified sequences</taxon>
        <taxon>metagenomes</taxon>
        <taxon>ecological metagenomes</taxon>
    </lineage>
</organism>
<dbReference type="InterPro" id="IPR020672">
    <property type="entry name" value="Ribose5P_isomerase_typA_subgr"/>
</dbReference>
<name>A0A0W8EK80_9ZZZZ</name>
<evidence type="ECO:0000256" key="1">
    <source>
        <dbReference type="ARBA" id="ARBA00001713"/>
    </source>
</evidence>
<accession>A0A0W8EK80</accession>